<dbReference type="AlphaFoldDB" id="A0A3D9Z571"/>
<dbReference type="OrthoDB" id="8094893at2"/>
<organism evidence="1 2">
    <name type="scientific">Methylovirgula ligni</name>
    <dbReference type="NCBI Taxonomy" id="569860"/>
    <lineage>
        <taxon>Bacteria</taxon>
        <taxon>Pseudomonadati</taxon>
        <taxon>Pseudomonadota</taxon>
        <taxon>Alphaproteobacteria</taxon>
        <taxon>Hyphomicrobiales</taxon>
        <taxon>Beijerinckiaceae</taxon>
        <taxon>Methylovirgula</taxon>
    </lineage>
</organism>
<comment type="caution">
    <text evidence="1">The sequence shown here is derived from an EMBL/GenBank/DDBJ whole genome shotgun (WGS) entry which is preliminary data.</text>
</comment>
<dbReference type="SUPFAM" id="SSF53448">
    <property type="entry name" value="Nucleotide-diphospho-sugar transferases"/>
    <property type="match status" value="1"/>
</dbReference>
<dbReference type="EMBL" id="QUMO01000001">
    <property type="protein sequence ID" value="REF89390.1"/>
    <property type="molecule type" value="Genomic_DNA"/>
</dbReference>
<sequence>MDFDIVIPTLNGARWLGQLLDAYRSFGVEPLYAVDDRSDDGALELLRARGARIALIHQDGFHVENVFAQMSRFVDRDWILRLDDDEFPSRGLLEWAEKTVAAPDIASWWLPRVTLFQHKGRLKYSRIKTHYHWYPHSRLLDPQCRLYRHRSVGYITDIHSCGFASGDPYFAPASAFFLHLDVLLRNPGERLAKMRRYESIKPRSTWKYTYHILPDLFPAVQNPAPFKVRDFDALIASLPEPPRPSEMPPESELKTGQVAASRYLRAWHLRHGRFFRRSLNRAAVRVLSRKPIAEFLCTSAGFLRHQTWVPRRLPSQLHDFGNELFWQASLRAGDKAAVREAPRPPAEAS</sequence>
<name>A0A3D9Z571_9HYPH</name>
<dbReference type="RefSeq" id="WP_115835166.1">
    <property type="nucleotide sequence ID" value="NZ_CP025086.1"/>
</dbReference>
<protein>
    <submittedName>
        <fullName evidence="1">Glycosyl transferase family 2</fullName>
    </submittedName>
</protein>
<evidence type="ECO:0000313" key="2">
    <source>
        <dbReference type="Proteomes" id="UP000256900"/>
    </source>
</evidence>
<dbReference type="GO" id="GO:0016740">
    <property type="term" value="F:transferase activity"/>
    <property type="evidence" value="ECO:0007669"/>
    <property type="project" value="UniProtKB-KW"/>
</dbReference>
<dbReference type="InterPro" id="IPR029044">
    <property type="entry name" value="Nucleotide-diphossugar_trans"/>
</dbReference>
<keyword evidence="1" id="KW-0808">Transferase</keyword>
<dbReference type="Gene3D" id="3.90.550.10">
    <property type="entry name" value="Spore Coat Polysaccharide Biosynthesis Protein SpsA, Chain A"/>
    <property type="match status" value="1"/>
</dbReference>
<accession>A0A3D9Z571</accession>
<proteinExistence type="predicted"/>
<dbReference type="Pfam" id="PF13704">
    <property type="entry name" value="Glyco_tranf_2_4"/>
    <property type="match status" value="1"/>
</dbReference>
<reference evidence="1 2" key="1">
    <citation type="submission" date="2018-08" db="EMBL/GenBank/DDBJ databases">
        <title>Genomic Encyclopedia of Type Strains, Phase IV (KMG-IV): sequencing the most valuable type-strain genomes for metagenomic binning, comparative biology and taxonomic classification.</title>
        <authorList>
            <person name="Goeker M."/>
        </authorList>
    </citation>
    <scope>NUCLEOTIDE SEQUENCE [LARGE SCALE GENOMIC DNA]</scope>
    <source>
        <strain evidence="1 2">BW863</strain>
    </source>
</reference>
<dbReference type="Proteomes" id="UP000256900">
    <property type="component" value="Unassembled WGS sequence"/>
</dbReference>
<evidence type="ECO:0000313" key="1">
    <source>
        <dbReference type="EMBL" id="REF89390.1"/>
    </source>
</evidence>
<keyword evidence="2" id="KW-1185">Reference proteome</keyword>
<gene>
    <name evidence="1" type="ORF">DES32_0611</name>
</gene>